<accession>A0A2D4NYE7</accession>
<dbReference type="EMBL" id="IACN01020764">
    <property type="protein sequence ID" value="LAB49973.1"/>
    <property type="molecule type" value="Transcribed_RNA"/>
</dbReference>
<evidence type="ECO:0000313" key="1">
    <source>
        <dbReference type="EMBL" id="LAB49973.1"/>
    </source>
</evidence>
<reference evidence="1" key="2">
    <citation type="submission" date="2017-11" db="EMBL/GenBank/DDBJ databases">
        <title>Coralsnake Venomics: Analyses of Venom Gland Transcriptomes and Proteomes of Six Brazilian Taxa.</title>
        <authorList>
            <person name="Aird S.D."/>
            <person name="Jorge da Silva N."/>
            <person name="Qiu L."/>
            <person name="Villar-Briones A."/>
            <person name="Aparecida-Saddi V."/>
            <person name="Campos-Telles M.P."/>
            <person name="Grau M."/>
            <person name="Mikheyev A.S."/>
        </authorList>
    </citation>
    <scope>NUCLEOTIDE SEQUENCE</scope>
    <source>
        <tissue evidence="1">Venom_gland</tissue>
    </source>
</reference>
<reference evidence="1" key="1">
    <citation type="submission" date="2017-07" db="EMBL/GenBank/DDBJ databases">
        <authorList>
            <person name="Mikheyev A."/>
            <person name="Grau M."/>
        </authorList>
    </citation>
    <scope>NUCLEOTIDE SEQUENCE</scope>
    <source>
        <tissue evidence="1">Venom_gland</tissue>
    </source>
</reference>
<organism evidence="1">
    <name type="scientific">Micrurus surinamensis</name>
    <name type="common">Surinam coral snake</name>
    <dbReference type="NCBI Taxonomy" id="129470"/>
    <lineage>
        <taxon>Eukaryota</taxon>
        <taxon>Metazoa</taxon>
        <taxon>Chordata</taxon>
        <taxon>Craniata</taxon>
        <taxon>Vertebrata</taxon>
        <taxon>Euteleostomi</taxon>
        <taxon>Lepidosauria</taxon>
        <taxon>Squamata</taxon>
        <taxon>Bifurcata</taxon>
        <taxon>Unidentata</taxon>
        <taxon>Episquamata</taxon>
        <taxon>Toxicofera</taxon>
        <taxon>Serpentes</taxon>
        <taxon>Colubroidea</taxon>
        <taxon>Elapidae</taxon>
        <taxon>Elapinae</taxon>
        <taxon>Micrurus</taxon>
    </lineage>
</organism>
<dbReference type="AlphaFoldDB" id="A0A2D4NYE7"/>
<proteinExistence type="predicted"/>
<name>A0A2D4NYE7_MICSU</name>
<protein>
    <submittedName>
        <fullName evidence="1">Uncharacterized protein</fullName>
    </submittedName>
</protein>
<sequence length="116" mass="12760">MALKSFPFFWMGGGNPFGKPHLCKTAVVTFTVPCEYQPTVITIPTIFDLSRNMLSKFAGKVNHVDWLLNPLVGSFPLDFLPHHSMLLFPEAVLGGTGQPSQIGVYQLQPINKEGEG</sequence>